<dbReference type="Proteomes" id="UP001060215">
    <property type="component" value="Chromosome 1"/>
</dbReference>
<reference evidence="1 2" key="1">
    <citation type="journal article" date="2022" name="Plant J.">
        <title>Chromosome-level genome of Camellia lanceoleosa provides a valuable resource for understanding genome evolution and self-incompatibility.</title>
        <authorList>
            <person name="Gong W."/>
            <person name="Xiao S."/>
            <person name="Wang L."/>
            <person name="Liao Z."/>
            <person name="Chang Y."/>
            <person name="Mo W."/>
            <person name="Hu G."/>
            <person name="Li W."/>
            <person name="Zhao G."/>
            <person name="Zhu H."/>
            <person name="Hu X."/>
            <person name="Ji K."/>
            <person name="Xiang X."/>
            <person name="Song Q."/>
            <person name="Yuan D."/>
            <person name="Jin S."/>
            <person name="Zhang L."/>
        </authorList>
    </citation>
    <scope>NUCLEOTIDE SEQUENCE [LARGE SCALE GENOMIC DNA]</scope>
    <source>
        <strain evidence="1">SQ_2022a</strain>
    </source>
</reference>
<organism evidence="1 2">
    <name type="scientific">Camellia lanceoleosa</name>
    <dbReference type="NCBI Taxonomy" id="1840588"/>
    <lineage>
        <taxon>Eukaryota</taxon>
        <taxon>Viridiplantae</taxon>
        <taxon>Streptophyta</taxon>
        <taxon>Embryophyta</taxon>
        <taxon>Tracheophyta</taxon>
        <taxon>Spermatophyta</taxon>
        <taxon>Magnoliopsida</taxon>
        <taxon>eudicotyledons</taxon>
        <taxon>Gunneridae</taxon>
        <taxon>Pentapetalae</taxon>
        <taxon>asterids</taxon>
        <taxon>Ericales</taxon>
        <taxon>Theaceae</taxon>
        <taxon>Camellia</taxon>
    </lineage>
</organism>
<keyword evidence="2" id="KW-1185">Reference proteome</keyword>
<proteinExistence type="predicted"/>
<protein>
    <submittedName>
        <fullName evidence="1">Uncharacterized protein</fullName>
    </submittedName>
</protein>
<name>A0ACC0J172_9ERIC</name>
<sequence>MSAGTSSNVLLTQASKETLFAALIFQDLSFFDKEAVGDLTSRLGADCQRMSHVIENDMHLILCSSLRGIGALINLLTLSWPLAFSTLVICSVLSTIFLFYGQFQKKAAKFTQEYSASANEVFAVLLGEMSILTGHVSAEQLMKSLMRVSTAESFIRGDFTLMSKKHTKCEEIEDKVVWITGASRGIGEVLAKQLASLGAKLIISARNEAELERVKKQLSGMSFHYEL</sequence>
<evidence type="ECO:0000313" key="1">
    <source>
        <dbReference type="EMBL" id="KAI8031705.1"/>
    </source>
</evidence>
<comment type="caution">
    <text evidence="1">The sequence shown here is derived from an EMBL/GenBank/DDBJ whole genome shotgun (WGS) entry which is preliminary data.</text>
</comment>
<gene>
    <name evidence="1" type="ORF">LOK49_LG01G04069</name>
</gene>
<evidence type="ECO:0000313" key="2">
    <source>
        <dbReference type="Proteomes" id="UP001060215"/>
    </source>
</evidence>
<accession>A0ACC0J172</accession>
<dbReference type="EMBL" id="CM045758">
    <property type="protein sequence ID" value="KAI8031705.1"/>
    <property type="molecule type" value="Genomic_DNA"/>
</dbReference>